<sequence>MDYQFKKIVDMKKDEVKEQVYTNINFLIRHYRWSKNKDFFESISEKTGIPCRTISSWYYKEKLPELHHAEITLLTSSLKVHFSDFVSTNITEDNILPQSPDVFIPSNVAKQNILKLLIEHDIQNPDKFESFFESNYSSNYFYVLQRKRNHQRNLSWTFIVTAAYYFNISVGDLFKNEGD</sequence>
<dbReference type="Proteomes" id="UP000676917">
    <property type="component" value="Unassembled WGS sequence"/>
</dbReference>
<feature type="transmembrane region" description="Helical" evidence="1">
    <location>
        <begin position="154"/>
        <end position="174"/>
    </location>
</feature>
<evidence type="ECO:0000313" key="3">
    <source>
        <dbReference type="Proteomes" id="UP000676917"/>
    </source>
</evidence>
<evidence type="ECO:0000313" key="2">
    <source>
        <dbReference type="EMBL" id="GIO28284.1"/>
    </source>
</evidence>
<dbReference type="EMBL" id="BORP01000006">
    <property type="protein sequence ID" value="GIO28284.1"/>
    <property type="molecule type" value="Genomic_DNA"/>
</dbReference>
<keyword evidence="1" id="KW-1133">Transmembrane helix</keyword>
<accession>A0A920C8J4</accession>
<dbReference type="RefSeq" id="WP_212921739.1">
    <property type="nucleotide sequence ID" value="NZ_BORP01000006.1"/>
</dbReference>
<protein>
    <submittedName>
        <fullName evidence="2">Uncharacterized protein</fullName>
    </submittedName>
</protein>
<gene>
    <name evidence="2" type="ORF">J43TS3_28950</name>
</gene>
<evidence type="ECO:0000256" key="1">
    <source>
        <dbReference type="SAM" id="Phobius"/>
    </source>
</evidence>
<organism evidence="2 3">
    <name type="scientific">Ornithinibacillus bavariensis</name>
    <dbReference type="NCBI Taxonomy" id="545502"/>
    <lineage>
        <taxon>Bacteria</taxon>
        <taxon>Bacillati</taxon>
        <taxon>Bacillota</taxon>
        <taxon>Bacilli</taxon>
        <taxon>Bacillales</taxon>
        <taxon>Bacillaceae</taxon>
        <taxon>Ornithinibacillus</taxon>
    </lineage>
</organism>
<keyword evidence="1" id="KW-0812">Transmembrane</keyword>
<dbReference type="AlphaFoldDB" id="A0A920C8J4"/>
<reference evidence="2" key="1">
    <citation type="submission" date="2021-03" db="EMBL/GenBank/DDBJ databases">
        <title>Antimicrobial resistance genes in bacteria isolated from Japanese honey, and their potential for conferring macrolide and lincosamide resistance in the American foulbrood pathogen Paenibacillus larvae.</title>
        <authorList>
            <person name="Okamoto M."/>
            <person name="Kumagai M."/>
            <person name="Kanamori H."/>
            <person name="Takamatsu D."/>
        </authorList>
    </citation>
    <scope>NUCLEOTIDE SEQUENCE</scope>
    <source>
        <strain evidence="2">J43TS3</strain>
    </source>
</reference>
<proteinExistence type="predicted"/>
<name>A0A920C8J4_9BACI</name>
<comment type="caution">
    <text evidence="2">The sequence shown here is derived from an EMBL/GenBank/DDBJ whole genome shotgun (WGS) entry which is preliminary data.</text>
</comment>
<keyword evidence="3" id="KW-1185">Reference proteome</keyword>
<keyword evidence="1" id="KW-0472">Membrane</keyword>